<evidence type="ECO:0000256" key="1">
    <source>
        <dbReference type="SAM" id="Phobius"/>
    </source>
</evidence>
<protein>
    <submittedName>
        <fullName evidence="2">Uncharacterized membrane protein HdeD (DUF308 family)</fullName>
    </submittedName>
</protein>
<name>A0ABT6KS47_9MYCO</name>
<dbReference type="InterPro" id="IPR005325">
    <property type="entry name" value="DUF308_memb"/>
</dbReference>
<keyword evidence="1" id="KW-1133">Transmembrane helix</keyword>
<proteinExistence type="predicted"/>
<dbReference type="RefSeq" id="WP_280830262.1">
    <property type="nucleotide sequence ID" value="NZ_JARXVE010000001.1"/>
</dbReference>
<keyword evidence="1" id="KW-0812">Transmembrane</keyword>
<gene>
    <name evidence="2" type="ORF">M2272_000181</name>
</gene>
<dbReference type="EMBL" id="JARXVE010000001">
    <property type="protein sequence ID" value="MDH6193560.1"/>
    <property type="molecule type" value="Genomic_DNA"/>
</dbReference>
<accession>A0ABT6KS47</accession>
<feature type="transmembrane region" description="Helical" evidence="1">
    <location>
        <begin position="86"/>
        <end position="104"/>
    </location>
</feature>
<comment type="caution">
    <text evidence="2">The sequence shown here is derived from an EMBL/GenBank/DDBJ whole genome shotgun (WGS) entry which is preliminary data.</text>
</comment>
<feature type="transmembrane region" description="Helical" evidence="1">
    <location>
        <begin position="110"/>
        <end position="127"/>
    </location>
</feature>
<dbReference type="InterPro" id="IPR052712">
    <property type="entry name" value="Acid_resist_chaperone_HdeD"/>
</dbReference>
<feature type="transmembrane region" description="Helical" evidence="1">
    <location>
        <begin position="164"/>
        <end position="183"/>
    </location>
</feature>
<organism evidence="2 3">
    <name type="scientific">Mycolicibacterium frederiksbergense</name>
    <dbReference type="NCBI Taxonomy" id="117567"/>
    <lineage>
        <taxon>Bacteria</taxon>
        <taxon>Bacillati</taxon>
        <taxon>Actinomycetota</taxon>
        <taxon>Actinomycetes</taxon>
        <taxon>Mycobacteriales</taxon>
        <taxon>Mycobacteriaceae</taxon>
        <taxon>Mycolicibacterium</taxon>
    </lineage>
</organism>
<evidence type="ECO:0000313" key="3">
    <source>
        <dbReference type="Proteomes" id="UP001160130"/>
    </source>
</evidence>
<reference evidence="2 3" key="1">
    <citation type="submission" date="2023-04" db="EMBL/GenBank/DDBJ databases">
        <title>Forest soil microbial communities from Buena Vista Peninsula, Colon Province, Panama.</title>
        <authorList>
            <person name="Bouskill N."/>
        </authorList>
    </citation>
    <scope>NUCLEOTIDE SEQUENCE [LARGE SCALE GENOMIC DNA]</scope>
    <source>
        <strain evidence="2 3">AC80</strain>
    </source>
</reference>
<evidence type="ECO:0000313" key="2">
    <source>
        <dbReference type="EMBL" id="MDH6193560.1"/>
    </source>
</evidence>
<sequence length="211" mass="22730">MTTTHSHSAKPFGLIDEALDDLVAKTKYWWLLLVAGVAWIIIAIVILRFDYTTVEAIAILFGVFCFAAAANEMMITAVTPSTGWRILHGLLVVLFVIVGVFAFFRPDDTFVGLAAVMSFYFIFRGVFDIATAFTASRMPGWWVLLLAGIVEVGIGFWAAGSWNVSVVVLVSWVAAGALIHGIGQISSAFLVRKVGKGASEVAAHRSDTATA</sequence>
<dbReference type="Proteomes" id="UP001160130">
    <property type="component" value="Unassembled WGS sequence"/>
</dbReference>
<keyword evidence="3" id="KW-1185">Reference proteome</keyword>
<dbReference type="Pfam" id="PF03729">
    <property type="entry name" value="DUF308"/>
    <property type="match status" value="1"/>
</dbReference>
<feature type="transmembrane region" description="Helical" evidence="1">
    <location>
        <begin position="53"/>
        <end position="74"/>
    </location>
</feature>
<keyword evidence="1" id="KW-0472">Membrane</keyword>
<feature type="transmembrane region" description="Helical" evidence="1">
    <location>
        <begin position="139"/>
        <end position="158"/>
    </location>
</feature>
<dbReference type="PANTHER" id="PTHR34989">
    <property type="entry name" value="PROTEIN HDED"/>
    <property type="match status" value="1"/>
</dbReference>
<feature type="transmembrane region" description="Helical" evidence="1">
    <location>
        <begin position="28"/>
        <end position="47"/>
    </location>
</feature>
<dbReference type="PANTHER" id="PTHR34989:SF1">
    <property type="entry name" value="PROTEIN HDED"/>
    <property type="match status" value="1"/>
</dbReference>